<protein>
    <submittedName>
        <fullName evidence="2">Uncharacterized protein</fullName>
    </submittedName>
</protein>
<evidence type="ECO:0000313" key="3">
    <source>
        <dbReference type="Proteomes" id="UP001225356"/>
    </source>
</evidence>
<dbReference type="RefSeq" id="WP_307565277.1">
    <property type="nucleotide sequence ID" value="NZ_JAUSQU010000001.1"/>
</dbReference>
<reference evidence="2 3" key="1">
    <citation type="submission" date="2023-07" db="EMBL/GenBank/DDBJ databases">
        <title>Sequencing the genomes of 1000 actinobacteria strains.</title>
        <authorList>
            <person name="Klenk H.-P."/>
        </authorList>
    </citation>
    <scope>NUCLEOTIDE SEQUENCE [LARGE SCALE GENOMIC DNA]</scope>
    <source>
        <strain evidence="2 3">DSM 46740</strain>
    </source>
</reference>
<organism evidence="2 3">
    <name type="scientific">Streptosporangium lutulentum</name>
    <dbReference type="NCBI Taxonomy" id="1461250"/>
    <lineage>
        <taxon>Bacteria</taxon>
        <taxon>Bacillati</taxon>
        <taxon>Actinomycetota</taxon>
        <taxon>Actinomycetes</taxon>
        <taxon>Streptosporangiales</taxon>
        <taxon>Streptosporangiaceae</taxon>
        <taxon>Streptosporangium</taxon>
    </lineage>
</organism>
<keyword evidence="3" id="KW-1185">Reference proteome</keyword>
<gene>
    <name evidence="2" type="ORF">J2853_007372</name>
</gene>
<feature type="region of interest" description="Disordered" evidence="1">
    <location>
        <begin position="1"/>
        <end position="36"/>
    </location>
</feature>
<dbReference type="EMBL" id="JAUSQU010000001">
    <property type="protein sequence ID" value="MDP9848161.1"/>
    <property type="molecule type" value="Genomic_DNA"/>
</dbReference>
<sequence length="250" mass="27262">MNIGARHGGAPPESRRAVTSRVDDDDTLRIEWPEPEGGEITLRHVETGEEREAADLGALSAGVWTASYRGAPVATDDPGFSLDGLQVYAQTRRSREIRAFRTPAGTLALTVREVEPYIEVTGVVSDGGVIEFEGMIAYGEPIHGPARLVAVARKGPAPVSGPASFLGRRFAGSVQIAPMAEGQVKRRVFWDLYAEVADARMPLATRLDDVTDKKSRVRFPAQRLERIRVRPYYTDTDSLAVALSIEEESS</sequence>
<accession>A0ABT9QN50</accession>
<comment type="caution">
    <text evidence="2">The sequence shown here is derived from an EMBL/GenBank/DDBJ whole genome shotgun (WGS) entry which is preliminary data.</text>
</comment>
<evidence type="ECO:0000256" key="1">
    <source>
        <dbReference type="SAM" id="MobiDB-lite"/>
    </source>
</evidence>
<dbReference type="Proteomes" id="UP001225356">
    <property type="component" value="Unassembled WGS sequence"/>
</dbReference>
<proteinExistence type="predicted"/>
<evidence type="ECO:0000313" key="2">
    <source>
        <dbReference type="EMBL" id="MDP9848161.1"/>
    </source>
</evidence>
<name>A0ABT9QN50_9ACTN</name>